<dbReference type="Proteomes" id="UP000557717">
    <property type="component" value="Unassembled WGS sequence"/>
</dbReference>
<accession>A0A840V018</accession>
<evidence type="ECO:0000259" key="2">
    <source>
        <dbReference type="SMART" id="SM00382"/>
    </source>
</evidence>
<keyword evidence="4" id="KW-1185">Reference proteome</keyword>
<dbReference type="InterPro" id="IPR027417">
    <property type="entry name" value="P-loop_NTPase"/>
</dbReference>
<dbReference type="SMART" id="SM00382">
    <property type="entry name" value="AAA"/>
    <property type="match status" value="1"/>
</dbReference>
<reference evidence="3 4" key="1">
    <citation type="submission" date="2020-08" db="EMBL/GenBank/DDBJ databases">
        <title>Genomic Encyclopedia of Type Strains, Phase IV (KMG-IV): sequencing the most valuable type-strain genomes for metagenomic binning, comparative biology and taxonomic classification.</title>
        <authorList>
            <person name="Goeker M."/>
        </authorList>
    </citation>
    <scope>NUCLEOTIDE SEQUENCE [LARGE SCALE GENOMIC DNA]</scope>
    <source>
        <strain evidence="3 4">YC6886</strain>
    </source>
</reference>
<dbReference type="Gene3D" id="3.40.50.300">
    <property type="entry name" value="P-loop containing nucleotide triphosphate hydrolases"/>
    <property type="match status" value="1"/>
</dbReference>
<gene>
    <name evidence="3" type="ORF">HNR46_001946</name>
</gene>
<dbReference type="Pfam" id="PF00437">
    <property type="entry name" value="T2SSE"/>
    <property type="match status" value="1"/>
</dbReference>
<dbReference type="InterPro" id="IPR003593">
    <property type="entry name" value="AAA+_ATPase"/>
</dbReference>
<dbReference type="InterPro" id="IPR001482">
    <property type="entry name" value="T2SS/T4SS_dom"/>
</dbReference>
<protein>
    <submittedName>
        <fullName evidence="3">Twitching motility protein PilT</fullName>
    </submittedName>
</protein>
<proteinExistence type="inferred from homology"/>
<dbReference type="Gene3D" id="3.30.450.90">
    <property type="match status" value="1"/>
</dbReference>
<dbReference type="SUPFAM" id="SSF52540">
    <property type="entry name" value="P-loop containing nucleoside triphosphate hydrolases"/>
    <property type="match status" value="1"/>
</dbReference>
<comment type="caution">
    <text evidence="3">The sequence shown here is derived from an EMBL/GenBank/DDBJ whole genome shotgun (WGS) entry which is preliminary data.</text>
</comment>
<dbReference type="AlphaFoldDB" id="A0A840V018"/>
<comment type="similarity">
    <text evidence="1">Belongs to the GSP E family.</text>
</comment>
<feature type="domain" description="AAA+ ATPase" evidence="2">
    <location>
        <begin position="120"/>
        <end position="287"/>
    </location>
</feature>
<dbReference type="EMBL" id="JACHFD010000008">
    <property type="protein sequence ID" value="MBB5351707.1"/>
    <property type="molecule type" value="Genomic_DNA"/>
</dbReference>
<dbReference type="GO" id="GO:0016887">
    <property type="term" value="F:ATP hydrolysis activity"/>
    <property type="evidence" value="ECO:0007669"/>
    <property type="project" value="InterPro"/>
</dbReference>
<dbReference type="RefSeq" id="WP_184018106.1">
    <property type="nucleotide sequence ID" value="NZ_JACHFD010000008.1"/>
</dbReference>
<name>A0A840V018_9BACT</name>
<sequence length="353" mass="38579">MDPSLHELLQVSFNGGASDVFLLEGECPRVRQDGEVIKAHGEPLEKETIAAIWRECGVDPQTGEDADASFVVEGVGRLRVNAYRSLGRIGVVMRPIKSQIPGFGDLGLPGYLLQQWLVRRSGLILICGPTGAGKSTTVAACLEWINQHRACHIVTLEDPIEYLFVNQRSYFSQREMGRDTSEFSHALRQALRQNPDVIFFGEIRDSESALAALRAAETGHLVISTLHAAGVSGVPVAIERLTRMLGSAMAGTSYLLSTQLIGVMAQQLLPRIDGGVVAMLEYFENSGITRKLIGDQSASELRDHLDRSESDAACPFLRYLVAATRQNIISVDIARAACDRPQDFDRAMRGITS</sequence>
<evidence type="ECO:0000313" key="3">
    <source>
        <dbReference type="EMBL" id="MBB5351707.1"/>
    </source>
</evidence>
<dbReference type="PANTHER" id="PTHR30486">
    <property type="entry name" value="TWITCHING MOTILITY PROTEIN PILT"/>
    <property type="match status" value="1"/>
</dbReference>
<organism evidence="3 4">
    <name type="scientific">Haloferula luteola</name>
    <dbReference type="NCBI Taxonomy" id="595692"/>
    <lineage>
        <taxon>Bacteria</taxon>
        <taxon>Pseudomonadati</taxon>
        <taxon>Verrucomicrobiota</taxon>
        <taxon>Verrucomicrobiia</taxon>
        <taxon>Verrucomicrobiales</taxon>
        <taxon>Verrucomicrobiaceae</taxon>
        <taxon>Haloferula</taxon>
    </lineage>
</organism>
<evidence type="ECO:0000256" key="1">
    <source>
        <dbReference type="ARBA" id="ARBA00006611"/>
    </source>
</evidence>
<dbReference type="PANTHER" id="PTHR30486:SF16">
    <property type="entry name" value="TWITCHING MOTILITY PROTEIN PILT"/>
    <property type="match status" value="1"/>
</dbReference>
<evidence type="ECO:0000313" key="4">
    <source>
        <dbReference type="Proteomes" id="UP000557717"/>
    </source>
</evidence>
<dbReference type="InterPro" id="IPR050921">
    <property type="entry name" value="T4SS_GSP_E_ATPase"/>
</dbReference>